<dbReference type="InterPro" id="IPR004843">
    <property type="entry name" value="Calcineurin-like_PHP"/>
</dbReference>
<feature type="domain" description="Calcineurin-like phosphoesterase" evidence="2">
    <location>
        <begin position="43"/>
        <end position="245"/>
    </location>
</feature>
<dbReference type="PANTHER" id="PTHR12905">
    <property type="entry name" value="METALLOPHOSPHOESTERASE"/>
    <property type="match status" value="1"/>
</dbReference>
<comment type="similarity">
    <text evidence="1">Belongs to the UPF0046 family.</text>
</comment>
<dbReference type="KEGG" id="foc:113209889"/>
<dbReference type="PIRSF" id="PIRSF035808">
    <property type="entry name" value="Pdiesterase_Brain_239"/>
    <property type="match status" value="1"/>
</dbReference>
<dbReference type="SUPFAM" id="SSF56300">
    <property type="entry name" value="Metallo-dependent phosphatases"/>
    <property type="match status" value="1"/>
</dbReference>
<dbReference type="AlphaFoldDB" id="A0A6J1SRI3"/>
<evidence type="ECO:0000313" key="4">
    <source>
        <dbReference type="RefSeq" id="XP_026283433.1"/>
    </source>
</evidence>
<dbReference type="GeneID" id="113209889"/>
<reference evidence="4" key="1">
    <citation type="submission" date="2025-08" db="UniProtKB">
        <authorList>
            <consortium name="RefSeq"/>
        </authorList>
    </citation>
    <scope>IDENTIFICATION</scope>
    <source>
        <tissue evidence="4">Whole organism</tissue>
    </source>
</reference>
<keyword evidence="3" id="KW-1185">Reference proteome</keyword>
<dbReference type="Gene3D" id="3.60.21.10">
    <property type="match status" value="1"/>
</dbReference>
<dbReference type="GO" id="GO:0016787">
    <property type="term" value="F:hydrolase activity"/>
    <property type="evidence" value="ECO:0007669"/>
    <property type="project" value="InterPro"/>
</dbReference>
<evidence type="ECO:0000256" key="1">
    <source>
        <dbReference type="ARBA" id="ARBA00007993"/>
    </source>
</evidence>
<dbReference type="InterPro" id="IPR024201">
    <property type="entry name" value="Calcineurin-like_Pesterase"/>
</dbReference>
<dbReference type="RefSeq" id="XP_026283433.1">
    <property type="nucleotide sequence ID" value="XM_026427648.2"/>
</dbReference>
<protein>
    <submittedName>
        <fullName evidence="4">Metallophosphoesterase domain-containing protein 1</fullName>
    </submittedName>
</protein>
<name>A0A6J1SRI3_FRAOC</name>
<evidence type="ECO:0000313" key="3">
    <source>
        <dbReference type="Proteomes" id="UP000504606"/>
    </source>
</evidence>
<dbReference type="InterPro" id="IPR029052">
    <property type="entry name" value="Metallo-depent_PP-like"/>
</dbReference>
<dbReference type="Proteomes" id="UP000504606">
    <property type="component" value="Unplaced"/>
</dbReference>
<dbReference type="InterPro" id="IPR051693">
    <property type="entry name" value="UPF0046_metallophosphoest"/>
</dbReference>
<gene>
    <name evidence="4" type="primary">LOC113209889</name>
</gene>
<evidence type="ECO:0000259" key="2">
    <source>
        <dbReference type="Pfam" id="PF00149"/>
    </source>
</evidence>
<dbReference type="OrthoDB" id="630188at2759"/>
<proteinExistence type="inferred from homology"/>
<dbReference type="PANTHER" id="PTHR12905:SF0">
    <property type="entry name" value="CALCINEURIN-LIKE PHOSPHOESTERASE DOMAIN-CONTAINING PROTEIN"/>
    <property type="match status" value="1"/>
</dbReference>
<dbReference type="CDD" id="cd07379">
    <property type="entry name" value="MPP_239FB"/>
    <property type="match status" value="1"/>
</dbReference>
<dbReference type="Pfam" id="PF00149">
    <property type="entry name" value="Metallophos"/>
    <property type="match status" value="1"/>
</dbReference>
<accession>A0A6J1SRI3</accession>
<sequence>MKVGIHNLTHNPTQAWSELSKSQRVLKIHATPPKRGVAPNKVRIVCMSDTHSLTSHIKFDVPDGDIFIHAGDFTRCGSLEEIVEFNEWLGNLPHKHKIVIAGNHELSLDENFIKSNDKVLPSTVPTLGLSRNAIAEAIRTPNAKQYLTNCTYLQDEEVIIHGIKIYGTPWQPEFCKWAFNLPRGEPCLSKWDLIPDDTDILVSHTPPIGHGDLCCTGVRAGCVELLATVQQRVKPKYHVFGHIHEGYGITSDGKIIFVNASTCDIKYVPSNPPVVFDVIMPVGTSKAL</sequence>
<organism evidence="3 4">
    <name type="scientific">Frankliniella occidentalis</name>
    <name type="common">Western flower thrips</name>
    <name type="synonym">Euthrips occidentalis</name>
    <dbReference type="NCBI Taxonomy" id="133901"/>
    <lineage>
        <taxon>Eukaryota</taxon>
        <taxon>Metazoa</taxon>
        <taxon>Ecdysozoa</taxon>
        <taxon>Arthropoda</taxon>
        <taxon>Hexapoda</taxon>
        <taxon>Insecta</taxon>
        <taxon>Pterygota</taxon>
        <taxon>Neoptera</taxon>
        <taxon>Paraneoptera</taxon>
        <taxon>Thysanoptera</taxon>
        <taxon>Terebrantia</taxon>
        <taxon>Thripoidea</taxon>
        <taxon>Thripidae</taxon>
        <taxon>Frankliniella</taxon>
    </lineage>
</organism>